<dbReference type="STRING" id="665467.SAMN02982931_01509"/>
<dbReference type="Proteomes" id="UP000199071">
    <property type="component" value="Unassembled WGS sequence"/>
</dbReference>
<keyword evidence="5" id="KW-1185">Reference proteome</keyword>
<evidence type="ECO:0000256" key="2">
    <source>
        <dbReference type="ARBA" id="ARBA00022525"/>
    </source>
</evidence>
<dbReference type="Pfam" id="PF00353">
    <property type="entry name" value="HemolysinCabind"/>
    <property type="match status" value="6"/>
</dbReference>
<organism evidence="4 5">
    <name type="scientific">Bauldia litoralis</name>
    <dbReference type="NCBI Taxonomy" id="665467"/>
    <lineage>
        <taxon>Bacteria</taxon>
        <taxon>Pseudomonadati</taxon>
        <taxon>Pseudomonadota</taxon>
        <taxon>Alphaproteobacteria</taxon>
        <taxon>Hyphomicrobiales</taxon>
        <taxon>Kaistiaceae</taxon>
        <taxon>Bauldia</taxon>
    </lineage>
</organism>
<dbReference type="EMBL" id="FMXQ01000003">
    <property type="protein sequence ID" value="SDB20574.1"/>
    <property type="molecule type" value="Genomic_DNA"/>
</dbReference>
<gene>
    <name evidence="4" type="ORF">SAMN02982931_01509</name>
</gene>
<dbReference type="PROSITE" id="PS00330">
    <property type="entry name" value="HEMOLYSIN_CALCIUM"/>
    <property type="match status" value="1"/>
</dbReference>
<comment type="subcellular location">
    <subcellularLocation>
        <location evidence="1">Secreted</location>
    </subcellularLocation>
</comment>
<reference evidence="4 5" key="1">
    <citation type="submission" date="2016-10" db="EMBL/GenBank/DDBJ databases">
        <authorList>
            <person name="de Groot N.N."/>
        </authorList>
    </citation>
    <scope>NUCLEOTIDE SEQUENCE [LARGE SCALE GENOMIC DNA]</scope>
    <source>
        <strain evidence="4 5">ATCC 35022</strain>
    </source>
</reference>
<feature type="region of interest" description="Disordered" evidence="3">
    <location>
        <begin position="626"/>
        <end position="649"/>
    </location>
</feature>
<evidence type="ECO:0000313" key="5">
    <source>
        <dbReference type="Proteomes" id="UP000199071"/>
    </source>
</evidence>
<name>A0A1G6BJ16_9HYPH</name>
<dbReference type="PRINTS" id="PR00313">
    <property type="entry name" value="CABNDNGRPT"/>
</dbReference>
<dbReference type="AlphaFoldDB" id="A0A1G6BJ16"/>
<keyword evidence="2" id="KW-0964">Secreted</keyword>
<dbReference type="RefSeq" id="WP_090875811.1">
    <property type="nucleotide sequence ID" value="NZ_FMXQ01000003.1"/>
</dbReference>
<accession>A0A1G6BJ16</accession>
<dbReference type="GO" id="GO:0005576">
    <property type="term" value="C:extracellular region"/>
    <property type="evidence" value="ECO:0007669"/>
    <property type="project" value="UniProtKB-SubCell"/>
</dbReference>
<dbReference type="InterPro" id="IPR011049">
    <property type="entry name" value="Serralysin-like_metalloprot_C"/>
</dbReference>
<sequence>MPDGPIVTIDFSNSSEAIDMGTFDEQVGMFSGWIPSSLNYHGQPLTYQWYEELPDGSVIIAQGIVLSAGPVYFPPESADWYDLPSTTKYPVFIGTNDDVFYLIGNLPELPNITDYVSGIYGNHEAAAEALTALFEAIVDWQDAVIASPIAAIRYTDDETGLDLRISSSVQTTAGGFITAVDGDILEFEIAPEFLLYETVKVKGTDYDDTLQGWENLSPITLDGHGGDSDLLTNPEDHGGVTVNLGTTAYSFSQPESIFGATVPPSQVAASTFIDTYGSTNTVLNIENVEGTASSGDVLIGGAGGGLLWGLGGEDVLASGGGDTEMHGGDDNDVLIGSTGKDTMFGGEDDDTLIGGGGDDDLSGGKGSDKFTGIGLFSFDPETGANLIDGGDLSDFVDPSTTDTVAYGGSAASYTIKVLLSYEGSGGFGFRVTSGAGSDTVINTDELVFTDAVIKESRLAEKGVAAFAIWALGDAFEAVRDYVGKLGQFEDEGGNPKFGKILKWFDIVDQSVAGLGQAFLVDDQKIAAKILAAHTVSALTDPIIDEAADLMRAHVESLNLPSELEDQALAKIDAGADDLASAVKLATVKVVDAAIDAAADIAEVDWAATWQGWMDAVLDESDKVYKADPGLQDPKENFDNPNLPTEIDEPGPVIQPLGGLPANGTDGADILIGSAGNDVLYAKAGDDLAFGGGGDDTLVAGSGHGDDTYDGGTGTDTLVYTSTKFGVTVNLATGVANGSEIDQDRIFSVENVEGGSGNDTLIGDSARNILSGGGGNDLLFGAANNDTLDGGTGADQMRGGAGNDTFIVDNTGDRAIEGAGLGTDTVKSSVSFVLGSNVEYLTLLEPGAIAAASANINATGNSLANTLTGNSGNNILDGKAGADTMSGKAGDDTYIVDNTGDKVIEGAGQGTDSVRSSIAYTLGANLEKLVLTGAGAINGTGNSVANTLVGNAGKNTLNGGGASDILSGGPGKDKLLGKAGKDAFVFADALSKANVDQLKDFKHKKDKILLDADIFTAVGVKVSKKEFVEGKKAGDGNDYLIRNKNKIFYDHDGKGGDKQVLFAKINKNVDLDHKDFMVDDFVI</sequence>
<dbReference type="GO" id="GO:0005509">
    <property type="term" value="F:calcium ion binding"/>
    <property type="evidence" value="ECO:0007669"/>
    <property type="project" value="InterPro"/>
</dbReference>
<dbReference type="OrthoDB" id="223957at2"/>
<dbReference type="PANTHER" id="PTHR38340">
    <property type="entry name" value="S-LAYER PROTEIN"/>
    <property type="match status" value="1"/>
</dbReference>
<protein>
    <submittedName>
        <fullName evidence="4">Ca2+-binding protein, RTX toxin-related</fullName>
    </submittedName>
</protein>
<evidence type="ECO:0000313" key="4">
    <source>
        <dbReference type="EMBL" id="SDB20574.1"/>
    </source>
</evidence>
<evidence type="ECO:0000256" key="3">
    <source>
        <dbReference type="SAM" id="MobiDB-lite"/>
    </source>
</evidence>
<evidence type="ECO:0000256" key="1">
    <source>
        <dbReference type="ARBA" id="ARBA00004613"/>
    </source>
</evidence>
<dbReference type="PANTHER" id="PTHR38340:SF1">
    <property type="entry name" value="S-LAYER PROTEIN"/>
    <property type="match status" value="1"/>
</dbReference>
<dbReference type="InterPro" id="IPR001343">
    <property type="entry name" value="Hemolysn_Ca-bd"/>
</dbReference>
<dbReference type="InterPro" id="IPR050557">
    <property type="entry name" value="RTX_toxin/Mannuronan_C5-epim"/>
</dbReference>
<dbReference type="InterPro" id="IPR018511">
    <property type="entry name" value="Hemolysin-typ_Ca-bd_CS"/>
</dbReference>
<dbReference type="Gene3D" id="2.150.10.10">
    <property type="entry name" value="Serralysin-like metalloprotease, C-terminal"/>
    <property type="match status" value="3"/>
</dbReference>
<dbReference type="SUPFAM" id="SSF51120">
    <property type="entry name" value="beta-Roll"/>
    <property type="match status" value="4"/>
</dbReference>
<proteinExistence type="predicted"/>